<evidence type="ECO:0000313" key="3">
    <source>
        <dbReference type="Proteomes" id="UP000281553"/>
    </source>
</evidence>
<keyword evidence="3" id="KW-1185">Reference proteome</keyword>
<dbReference type="AlphaFoldDB" id="A0A3P7QND6"/>
<dbReference type="EMBL" id="UYRU01083501">
    <property type="protein sequence ID" value="VDN33272.1"/>
    <property type="molecule type" value="Genomic_DNA"/>
</dbReference>
<dbReference type="Proteomes" id="UP000281553">
    <property type="component" value="Unassembled WGS sequence"/>
</dbReference>
<reference evidence="2 3" key="1">
    <citation type="submission" date="2018-11" db="EMBL/GenBank/DDBJ databases">
        <authorList>
            <consortium name="Pathogen Informatics"/>
        </authorList>
    </citation>
    <scope>NUCLEOTIDE SEQUENCE [LARGE SCALE GENOMIC DNA]</scope>
</reference>
<evidence type="ECO:0000256" key="1">
    <source>
        <dbReference type="SAM" id="MobiDB-lite"/>
    </source>
</evidence>
<dbReference type="OrthoDB" id="2193813at2759"/>
<gene>
    <name evidence="2" type="ORF">DILT_LOCUS16194</name>
</gene>
<feature type="compositionally biased region" description="Polar residues" evidence="1">
    <location>
        <begin position="1"/>
        <end position="11"/>
    </location>
</feature>
<evidence type="ECO:0000313" key="2">
    <source>
        <dbReference type="EMBL" id="VDN33272.1"/>
    </source>
</evidence>
<name>A0A3P7QND6_DIBLA</name>
<feature type="region of interest" description="Disordered" evidence="1">
    <location>
        <begin position="1"/>
        <end position="45"/>
    </location>
</feature>
<sequence length="70" mass="7392">MADSLPESQEGNKPPAASGNPPELSSAPTSEGQTQGSLELSADRTQRAEENFFLKRPLFPSAELDSAGFV</sequence>
<accession>A0A3P7QND6</accession>
<protein>
    <submittedName>
        <fullName evidence="2">Uncharacterized protein</fullName>
    </submittedName>
</protein>
<organism evidence="2 3">
    <name type="scientific">Dibothriocephalus latus</name>
    <name type="common">Fish tapeworm</name>
    <name type="synonym">Diphyllobothrium latum</name>
    <dbReference type="NCBI Taxonomy" id="60516"/>
    <lineage>
        <taxon>Eukaryota</taxon>
        <taxon>Metazoa</taxon>
        <taxon>Spiralia</taxon>
        <taxon>Lophotrochozoa</taxon>
        <taxon>Platyhelminthes</taxon>
        <taxon>Cestoda</taxon>
        <taxon>Eucestoda</taxon>
        <taxon>Diphyllobothriidea</taxon>
        <taxon>Diphyllobothriidae</taxon>
        <taxon>Dibothriocephalus</taxon>
    </lineage>
</organism>
<feature type="compositionally biased region" description="Polar residues" evidence="1">
    <location>
        <begin position="26"/>
        <end position="38"/>
    </location>
</feature>
<proteinExistence type="predicted"/>